<feature type="region of interest" description="Disordered" evidence="3">
    <location>
        <begin position="1"/>
        <end position="38"/>
    </location>
</feature>
<evidence type="ECO:0000313" key="4">
    <source>
        <dbReference type="EMBL" id="ORY20333.1"/>
    </source>
</evidence>
<sequence>MEASEPSKSQSKPSSTEPPSKRALQLRDAQRAHRERKAQHLKDLEAQVQQMAVQTKQIDQLKEKVKALEFELNLVKASVSACPSCSQVAITLPLPLPPLTEVQVPTPPFNQQELFDTLDDILGTPSNQSTLTATPTQQLQPQPPTAPFPIVGDLLDFPMEDLDTFLNGIVPRMLTSEELYGPFEVDTARLLIQTIPSLKNCADANRLFDLLVEHSRTTDLAKTKTILLGIIRAVTGVLKQVTEEDRGAWFELVSVTQERNLHHFRYITQFWGTALPPVAPFEINPMTPAHQLILMYKPLFLRIPSLAAVPHEVDEFLFAWARALEHQESQSFFRVNVCVSKMVLLCSVKDRAAFFSLFVEMRGENGREVDALLRKLEAASLE</sequence>
<dbReference type="AlphaFoldDB" id="A0A1Y2ACR4"/>
<dbReference type="GO" id="GO:0000976">
    <property type="term" value="F:transcription cis-regulatory region binding"/>
    <property type="evidence" value="ECO:0007669"/>
    <property type="project" value="InterPro"/>
</dbReference>
<proteinExistence type="predicted"/>
<dbReference type="Proteomes" id="UP000193642">
    <property type="component" value="Unassembled WGS sequence"/>
</dbReference>
<protein>
    <recommendedName>
        <fullName evidence="6">BZIP domain-containing protein</fullName>
    </recommendedName>
</protein>
<evidence type="ECO:0000256" key="1">
    <source>
        <dbReference type="ARBA" id="ARBA00004123"/>
    </source>
</evidence>
<evidence type="ECO:0008006" key="6">
    <source>
        <dbReference type="Google" id="ProtNLM"/>
    </source>
</evidence>
<dbReference type="PANTHER" id="PTHR40621">
    <property type="entry name" value="TRANSCRIPTION FACTOR KAPC-RELATED"/>
    <property type="match status" value="1"/>
</dbReference>
<organism evidence="4 5">
    <name type="scientific">Rhizoclosmatium globosum</name>
    <dbReference type="NCBI Taxonomy" id="329046"/>
    <lineage>
        <taxon>Eukaryota</taxon>
        <taxon>Fungi</taxon>
        <taxon>Fungi incertae sedis</taxon>
        <taxon>Chytridiomycota</taxon>
        <taxon>Chytridiomycota incertae sedis</taxon>
        <taxon>Chytridiomycetes</taxon>
        <taxon>Chytridiales</taxon>
        <taxon>Chytriomycetaceae</taxon>
        <taxon>Rhizoclosmatium</taxon>
    </lineage>
</organism>
<reference evidence="4 5" key="1">
    <citation type="submission" date="2016-07" db="EMBL/GenBank/DDBJ databases">
        <title>Pervasive Adenine N6-methylation of Active Genes in Fungi.</title>
        <authorList>
            <consortium name="DOE Joint Genome Institute"/>
            <person name="Mondo S.J."/>
            <person name="Dannebaum R.O."/>
            <person name="Kuo R.C."/>
            <person name="Labutti K."/>
            <person name="Haridas S."/>
            <person name="Kuo A."/>
            <person name="Salamov A."/>
            <person name="Ahrendt S.R."/>
            <person name="Lipzen A."/>
            <person name="Sullivan W."/>
            <person name="Andreopoulos W.B."/>
            <person name="Clum A."/>
            <person name="Lindquist E."/>
            <person name="Daum C."/>
            <person name="Ramamoorthy G.K."/>
            <person name="Gryganskyi A."/>
            <person name="Culley D."/>
            <person name="Magnuson J.K."/>
            <person name="James T.Y."/>
            <person name="O'Malley M.A."/>
            <person name="Stajich J.E."/>
            <person name="Spatafora J.W."/>
            <person name="Visel A."/>
            <person name="Grigoriev I.V."/>
        </authorList>
    </citation>
    <scope>NUCLEOTIDE SEQUENCE [LARGE SCALE GENOMIC DNA]</scope>
    <source>
        <strain evidence="4 5">JEL800</strain>
    </source>
</reference>
<name>A0A1Y2ACR4_9FUNG</name>
<accession>A0A1Y2ACR4</accession>
<dbReference type="Gene3D" id="1.20.5.170">
    <property type="match status" value="1"/>
</dbReference>
<dbReference type="SUPFAM" id="SSF57959">
    <property type="entry name" value="Leucine zipper domain"/>
    <property type="match status" value="1"/>
</dbReference>
<dbReference type="CDD" id="cd14688">
    <property type="entry name" value="bZIP_YAP"/>
    <property type="match status" value="1"/>
</dbReference>
<dbReference type="InterPro" id="IPR046347">
    <property type="entry name" value="bZIP_sf"/>
</dbReference>
<keyword evidence="5" id="KW-1185">Reference proteome</keyword>
<evidence type="ECO:0000256" key="2">
    <source>
        <dbReference type="ARBA" id="ARBA00023242"/>
    </source>
</evidence>
<dbReference type="GO" id="GO:0090575">
    <property type="term" value="C:RNA polymerase II transcription regulator complex"/>
    <property type="evidence" value="ECO:0007669"/>
    <property type="project" value="TreeGrafter"/>
</dbReference>
<comment type="caution">
    <text evidence="4">The sequence shown here is derived from an EMBL/GenBank/DDBJ whole genome shotgun (WGS) entry which is preliminary data.</text>
</comment>
<dbReference type="EMBL" id="MCGO01000244">
    <property type="protein sequence ID" value="ORY20333.1"/>
    <property type="molecule type" value="Genomic_DNA"/>
</dbReference>
<dbReference type="PANTHER" id="PTHR40621:SF6">
    <property type="entry name" value="AP-1-LIKE TRANSCRIPTION FACTOR YAP1-RELATED"/>
    <property type="match status" value="1"/>
</dbReference>
<dbReference type="OrthoDB" id="2114137at2759"/>
<dbReference type="InterPro" id="IPR050936">
    <property type="entry name" value="AP-1-like"/>
</dbReference>
<dbReference type="STRING" id="329046.A0A1Y2ACR4"/>
<keyword evidence="2" id="KW-0539">Nucleus</keyword>
<dbReference type="GO" id="GO:0001228">
    <property type="term" value="F:DNA-binding transcription activator activity, RNA polymerase II-specific"/>
    <property type="evidence" value="ECO:0007669"/>
    <property type="project" value="TreeGrafter"/>
</dbReference>
<gene>
    <name evidence="4" type="ORF">BCR33DRAFT_730342</name>
</gene>
<feature type="compositionally biased region" description="Low complexity" evidence="3">
    <location>
        <begin position="1"/>
        <end position="18"/>
    </location>
</feature>
<feature type="compositionally biased region" description="Basic and acidic residues" evidence="3">
    <location>
        <begin position="28"/>
        <end position="38"/>
    </location>
</feature>
<evidence type="ECO:0000313" key="5">
    <source>
        <dbReference type="Proteomes" id="UP000193642"/>
    </source>
</evidence>
<evidence type="ECO:0000256" key="3">
    <source>
        <dbReference type="SAM" id="MobiDB-lite"/>
    </source>
</evidence>
<comment type="subcellular location">
    <subcellularLocation>
        <location evidence="1">Nucleus</location>
    </subcellularLocation>
</comment>